<evidence type="ECO:0000256" key="3">
    <source>
        <dbReference type="ARBA" id="ARBA00022490"/>
    </source>
</evidence>
<dbReference type="GO" id="GO:0051225">
    <property type="term" value="P:spindle assembly"/>
    <property type="evidence" value="ECO:0007669"/>
    <property type="project" value="InterPro"/>
</dbReference>
<evidence type="ECO:0000256" key="1">
    <source>
        <dbReference type="ARBA" id="ARBA00004186"/>
    </source>
</evidence>
<dbReference type="GO" id="GO:0051301">
    <property type="term" value="P:cell division"/>
    <property type="evidence" value="ECO:0007669"/>
    <property type="project" value="UniProtKB-KW"/>
</dbReference>
<organism evidence="11 12">
    <name type="scientific">Neocallimastix californiae</name>
    <dbReference type="NCBI Taxonomy" id="1754190"/>
    <lineage>
        <taxon>Eukaryota</taxon>
        <taxon>Fungi</taxon>
        <taxon>Fungi incertae sedis</taxon>
        <taxon>Chytridiomycota</taxon>
        <taxon>Chytridiomycota incertae sedis</taxon>
        <taxon>Neocallimastigomycetes</taxon>
        <taxon>Neocallimastigales</taxon>
        <taxon>Neocallimastigaceae</taxon>
        <taxon>Neocallimastix</taxon>
    </lineage>
</organism>
<dbReference type="OrthoDB" id="5372507at2759"/>
<protein>
    <submittedName>
        <fullName evidence="11">Uncharacterized protein</fullName>
    </submittedName>
</protein>
<evidence type="ECO:0000256" key="5">
    <source>
        <dbReference type="ARBA" id="ARBA00022701"/>
    </source>
</evidence>
<name>A0A1Y2D8P1_9FUNG</name>
<dbReference type="Proteomes" id="UP000193920">
    <property type="component" value="Unassembled WGS sequence"/>
</dbReference>
<comment type="similarity">
    <text evidence="2">Belongs to the HAUS1 family.</text>
</comment>
<proteinExistence type="inferred from homology"/>
<keyword evidence="9" id="KW-0131">Cell cycle</keyword>
<evidence type="ECO:0000256" key="2">
    <source>
        <dbReference type="ARBA" id="ARBA00005479"/>
    </source>
</evidence>
<feature type="coiled-coil region" evidence="10">
    <location>
        <begin position="218"/>
        <end position="245"/>
    </location>
</feature>
<keyword evidence="12" id="KW-1185">Reference proteome</keyword>
<keyword evidence="3" id="KW-0963">Cytoplasm</keyword>
<accession>A0A1Y2D8P1</accession>
<evidence type="ECO:0000256" key="8">
    <source>
        <dbReference type="ARBA" id="ARBA00023212"/>
    </source>
</evidence>
<dbReference type="PANTHER" id="PTHR31570:SF1">
    <property type="entry name" value="HAUS AUGMIN-LIKE COMPLEX SUBUNIT 1"/>
    <property type="match status" value="1"/>
</dbReference>
<keyword evidence="4" id="KW-0132">Cell division</keyword>
<evidence type="ECO:0000256" key="9">
    <source>
        <dbReference type="ARBA" id="ARBA00023306"/>
    </source>
</evidence>
<keyword evidence="8" id="KW-0206">Cytoskeleton</keyword>
<dbReference type="EMBL" id="MCOG01000077">
    <property type="protein sequence ID" value="ORY55587.1"/>
    <property type="molecule type" value="Genomic_DNA"/>
</dbReference>
<comment type="caution">
    <text evidence="11">The sequence shown here is derived from an EMBL/GenBank/DDBJ whole genome shotgun (WGS) entry which is preliminary data.</text>
</comment>
<dbReference type="GO" id="GO:0005819">
    <property type="term" value="C:spindle"/>
    <property type="evidence" value="ECO:0007669"/>
    <property type="project" value="UniProtKB-SubCell"/>
</dbReference>
<dbReference type="PANTHER" id="PTHR31570">
    <property type="entry name" value="HAUS AUGMIN-LIKE COMPLEX SUBUNIT 1"/>
    <property type="match status" value="1"/>
</dbReference>
<keyword evidence="7 10" id="KW-0175">Coiled coil</keyword>
<dbReference type="STRING" id="1754190.A0A1Y2D8P1"/>
<feature type="coiled-coil region" evidence="10">
    <location>
        <begin position="312"/>
        <end position="370"/>
    </location>
</feature>
<keyword evidence="5" id="KW-0493">Microtubule</keyword>
<reference evidence="11 12" key="1">
    <citation type="submission" date="2016-08" db="EMBL/GenBank/DDBJ databases">
        <title>A Parts List for Fungal Cellulosomes Revealed by Comparative Genomics.</title>
        <authorList>
            <consortium name="DOE Joint Genome Institute"/>
            <person name="Haitjema C.H."/>
            <person name="Gilmore S.P."/>
            <person name="Henske J.K."/>
            <person name="Solomon K.V."/>
            <person name="De Groot R."/>
            <person name="Kuo A."/>
            <person name="Mondo S.J."/>
            <person name="Salamov A.A."/>
            <person name="Labutti K."/>
            <person name="Zhao Z."/>
            <person name="Chiniquy J."/>
            <person name="Barry K."/>
            <person name="Brewer H.M."/>
            <person name="Purvine S.O."/>
            <person name="Wright A.T."/>
            <person name="Boxma B."/>
            <person name="Van Alen T."/>
            <person name="Hackstein J.H."/>
            <person name="Baker S.E."/>
            <person name="Grigoriev I.V."/>
            <person name="O'Malley M.A."/>
        </authorList>
    </citation>
    <scope>NUCLEOTIDE SEQUENCE [LARGE SCALE GENOMIC DNA]</scope>
    <source>
        <strain evidence="11 12">G1</strain>
    </source>
</reference>
<dbReference type="GO" id="GO:0070652">
    <property type="term" value="C:HAUS complex"/>
    <property type="evidence" value="ECO:0007669"/>
    <property type="project" value="InterPro"/>
</dbReference>
<dbReference type="AlphaFoldDB" id="A0A1Y2D8P1"/>
<keyword evidence="6" id="KW-0498">Mitosis</keyword>
<evidence type="ECO:0000256" key="4">
    <source>
        <dbReference type="ARBA" id="ARBA00022618"/>
    </source>
</evidence>
<dbReference type="GO" id="GO:0005829">
    <property type="term" value="C:cytosol"/>
    <property type="evidence" value="ECO:0007669"/>
    <property type="project" value="TreeGrafter"/>
</dbReference>
<evidence type="ECO:0000313" key="12">
    <source>
        <dbReference type="Proteomes" id="UP000193920"/>
    </source>
</evidence>
<evidence type="ECO:0000313" key="11">
    <source>
        <dbReference type="EMBL" id="ORY55587.1"/>
    </source>
</evidence>
<dbReference type="InterPro" id="IPR026243">
    <property type="entry name" value="HAUS1"/>
</dbReference>
<comment type="subcellular location">
    <subcellularLocation>
        <location evidence="1">Cytoplasm</location>
        <location evidence="1">Cytoskeleton</location>
        <location evidence="1">Spindle</location>
    </subcellularLocation>
</comment>
<evidence type="ECO:0000256" key="7">
    <source>
        <dbReference type="ARBA" id="ARBA00023054"/>
    </source>
</evidence>
<evidence type="ECO:0000256" key="6">
    <source>
        <dbReference type="ARBA" id="ARBA00022776"/>
    </source>
</evidence>
<dbReference type="GO" id="GO:0005874">
    <property type="term" value="C:microtubule"/>
    <property type="evidence" value="ECO:0007669"/>
    <property type="project" value="UniProtKB-KW"/>
</dbReference>
<dbReference type="Pfam" id="PF25762">
    <property type="entry name" value="HAUS1"/>
    <property type="match status" value="1"/>
</dbReference>
<sequence length="376" mass="43971">MNNNPKNNVTNIKIDIPIVNDSNDMLNESDNIETIPYETNKSNIETISFAHSSDDTETIGKEDLSLLQNYNKDIDFDPDENLMEIENKENEKQNLRAKDWEKIEEWLKDLYNGEQVPLYEKNEDTFYALNTMMWKSIEQNSLLKITKGDIRENLKLEYEIKAEKYKKILSSLGISKSNLPLPIKKKLSTMVELVMKYELDNFELGSLQAAICDSNISKFKNKQTIKEQEKQIKELNTQKKSLVYNLKLLKDILTEFESNEEICSQKIEEWISNTQMLDHKEKEYEERILTGKTRINNLVPEESLSLLQFNVLNEIENIIADLNDEIAEKRNKLMSIEDLPSDISLARLKYAEAKQQLEALRKIREEKVKNMALQIF</sequence>
<gene>
    <name evidence="11" type="ORF">LY90DRAFT_669615</name>
</gene>
<evidence type="ECO:0000256" key="10">
    <source>
        <dbReference type="SAM" id="Coils"/>
    </source>
</evidence>